<accession>A0AAW8WAK3</accession>
<keyword evidence="2" id="KW-0378">Hydrolase</keyword>
<dbReference type="SMART" id="SM00642">
    <property type="entry name" value="Aamy"/>
    <property type="match status" value="1"/>
</dbReference>
<evidence type="ECO:0000259" key="1">
    <source>
        <dbReference type="SMART" id="SM00642"/>
    </source>
</evidence>
<dbReference type="InterPro" id="IPR017853">
    <property type="entry name" value="GH"/>
</dbReference>
<evidence type="ECO:0000313" key="2">
    <source>
        <dbReference type="EMBL" id="MDT7037567.1"/>
    </source>
</evidence>
<dbReference type="Pfam" id="PF18612">
    <property type="entry name" value="Bac_A_amyl_C"/>
    <property type="match status" value="1"/>
</dbReference>
<dbReference type="InterPro" id="IPR013780">
    <property type="entry name" value="Glyco_hydro_b"/>
</dbReference>
<name>A0AAW8WAK3_LACPE</name>
<protein>
    <submittedName>
        <fullName evidence="2">Alpha-amylase family glycosyl hydrolase</fullName>
    </submittedName>
</protein>
<dbReference type="CDD" id="cd11313">
    <property type="entry name" value="AmyAc_arch_bac_AmyA"/>
    <property type="match status" value="1"/>
</dbReference>
<dbReference type="Pfam" id="PF00128">
    <property type="entry name" value="Alpha-amylase"/>
    <property type="match status" value="1"/>
</dbReference>
<dbReference type="SUPFAM" id="SSF51445">
    <property type="entry name" value="(Trans)glycosidases"/>
    <property type="match status" value="1"/>
</dbReference>
<dbReference type="AlphaFoldDB" id="A0AAW8WAK3"/>
<dbReference type="Gene3D" id="2.60.40.1180">
    <property type="entry name" value="Golgi alpha-mannosidase II"/>
    <property type="match status" value="1"/>
</dbReference>
<evidence type="ECO:0000313" key="3">
    <source>
        <dbReference type="Proteomes" id="UP001263852"/>
    </source>
</evidence>
<dbReference type="GO" id="GO:0005975">
    <property type="term" value="P:carbohydrate metabolic process"/>
    <property type="evidence" value="ECO:0007669"/>
    <property type="project" value="InterPro"/>
</dbReference>
<dbReference type="RefSeq" id="WP_101872645.1">
    <property type="nucleotide sequence ID" value="NZ_BOUG01000002.1"/>
</dbReference>
<dbReference type="KEGG" id="lpg:BB562_00765"/>
<dbReference type="Gene3D" id="3.20.20.80">
    <property type="entry name" value="Glycosidases"/>
    <property type="match status" value="1"/>
</dbReference>
<dbReference type="Proteomes" id="UP001263852">
    <property type="component" value="Unassembled WGS sequence"/>
</dbReference>
<dbReference type="InterPro" id="IPR006047">
    <property type="entry name" value="GH13_cat_dom"/>
</dbReference>
<dbReference type="InterPro" id="IPR041331">
    <property type="entry name" value="Bac_A_amyl_C"/>
</dbReference>
<organism evidence="2 3">
    <name type="scientific">Lactiplantibacillus pentosus</name>
    <name type="common">Lactobacillus pentosus</name>
    <dbReference type="NCBI Taxonomy" id="1589"/>
    <lineage>
        <taxon>Bacteria</taxon>
        <taxon>Bacillati</taxon>
        <taxon>Bacillota</taxon>
        <taxon>Bacilli</taxon>
        <taxon>Lactobacillales</taxon>
        <taxon>Lactobacillaceae</taxon>
        <taxon>Lactiplantibacillus</taxon>
    </lineage>
</organism>
<sequence length="428" mass="48922">MAKNTSVALRNKMIYSIFPRNYTDNGGFNAIKNDLSRIKDLGTDIVWLMPIYPVGQKNRKGSLGSPYAISDYRAINPELGTMSDFVELCNAIHDQGMKVIIDIVYNHTSPDSELLSAHPDWFYHHSDGSLGNRVADWSDIIDLDYQNHDLWQYQIDTLKKWAQYVDGFRCDVAPLVPLDFWLNARESLEEYKPGLIWLAESNDPEFIKHVRDAGFDDLSDSELYQAFDMVYDYDVLDDLHATVAGNRSLGEFSRILQRQDIIYPKNYVKMRFLENHDVPRAADYISGDRALRNMLAFSLFEKGSSLIYAGEEFGNEHTPSLFDKDPVQLSGRYDFSDLIKGMMDLKHGQADLFTKGAYDVVDTNDNVVQLSYKYHNHQIVGYFAIHPFKGTVKVNMKNGLYENCLTNSAINVENHELVFDGEPVIIIS</sequence>
<proteinExistence type="predicted"/>
<reference evidence="2" key="1">
    <citation type="submission" date="2023-08" db="EMBL/GenBank/DDBJ databases">
        <authorList>
            <person name="Page C.A."/>
            <person name="Perez-Diaz I.M."/>
        </authorList>
    </citation>
    <scope>NUCLEOTIDE SEQUENCE</scope>
    <source>
        <strain evidence="2">1.8.9</strain>
    </source>
</reference>
<dbReference type="PANTHER" id="PTHR47786">
    <property type="entry name" value="ALPHA-1,4-GLUCAN:MALTOSE-1-PHOSPHATE MALTOSYLTRANSFERASE"/>
    <property type="match status" value="1"/>
</dbReference>
<comment type="caution">
    <text evidence="2">The sequence shown here is derived from an EMBL/GenBank/DDBJ whole genome shotgun (WGS) entry which is preliminary data.</text>
</comment>
<dbReference type="GO" id="GO:0016787">
    <property type="term" value="F:hydrolase activity"/>
    <property type="evidence" value="ECO:0007669"/>
    <property type="project" value="UniProtKB-KW"/>
</dbReference>
<dbReference type="PANTHER" id="PTHR47786:SF2">
    <property type="entry name" value="GLYCOSYL HYDROLASE FAMILY 13 CATALYTIC DOMAIN-CONTAINING PROTEIN"/>
    <property type="match status" value="1"/>
</dbReference>
<gene>
    <name evidence="2" type="ORF">RI555_00875</name>
</gene>
<feature type="domain" description="Glycosyl hydrolase family 13 catalytic" evidence="1">
    <location>
        <begin position="16"/>
        <end position="346"/>
    </location>
</feature>
<dbReference type="EMBL" id="JAVLAO010000001">
    <property type="protein sequence ID" value="MDT7037567.1"/>
    <property type="molecule type" value="Genomic_DNA"/>
</dbReference>